<dbReference type="GeneTree" id="ENSGT00940000165177"/>
<keyword evidence="4" id="KW-0808">Transferase</keyword>
<dbReference type="AlphaFoldDB" id="A0A8C7WZ80"/>
<dbReference type="GO" id="GO:0006508">
    <property type="term" value="P:proteolysis"/>
    <property type="evidence" value="ECO:0007669"/>
    <property type="project" value="UniProtKB-KW"/>
</dbReference>
<dbReference type="Proteomes" id="UP000694383">
    <property type="component" value="Unplaced"/>
</dbReference>
<keyword evidence="8" id="KW-0378">Hydrolase</keyword>
<keyword evidence="9" id="KW-0695">RNA-directed DNA polymerase</keyword>
<name>A0A8C7WZ80_9TELE</name>
<dbReference type="InterPro" id="IPR000477">
    <property type="entry name" value="RT_dom"/>
</dbReference>
<dbReference type="PROSITE" id="PS50878">
    <property type="entry name" value="RT_POL"/>
    <property type="match status" value="1"/>
</dbReference>
<comment type="similarity">
    <text evidence="1">Belongs to the beta type-B retroviral polymerase family. HERV class-II K(HML-2) pol subfamily.</text>
</comment>
<protein>
    <recommendedName>
        <fullName evidence="2">ribonuclease H</fullName>
        <ecNumber evidence="2">3.1.26.4</ecNumber>
    </recommendedName>
</protein>
<dbReference type="Gene3D" id="3.10.10.10">
    <property type="entry name" value="HIV Type 1 Reverse Transcriptase, subunit A, domain 1"/>
    <property type="match status" value="1"/>
</dbReference>
<proteinExistence type="inferred from homology"/>
<dbReference type="FunFam" id="3.10.10.10:FF:000007">
    <property type="entry name" value="Retrovirus-related Pol polyprotein from transposon 17.6-like Protein"/>
    <property type="match status" value="1"/>
</dbReference>
<evidence type="ECO:0000256" key="2">
    <source>
        <dbReference type="ARBA" id="ARBA00012180"/>
    </source>
</evidence>
<evidence type="ECO:0000256" key="7">
    <source>
        <dbReference type="ARBA" id="ARBA00022759"/>
    </source>
</evidence>
<reference evidence="11" key="1">
    <citation type="submission" date="2025-08" db="UniProtKB">
        <authorList>
            <consortium name="Ensembl"/>
        </authorList>
    </citation>
    <scope>IDENTIFICATION</scope>
</reference>
<dbReference type="Pfam" id="PF00078">
    <property type="entry name" value="RVT_1"/>
    <property type="match status" value="1"/>
</dbReference>
<dbReference type="PANTHER" id="PTHR24559:SF435">
    <property type="entry name" value="RIBONUCLEASE H"/>
    <property type="match status" value="1"/>
</dbReference>
<keyword evidence="6" id="KW-0540">Nuclease</keyword>
<evidence type="ECO:0000256" key="8">
    <source>
        <dbReference type="ARBA" id="ARBA00022801"/>
    </source>
</evidence>
<dbReference type="PANTHER" id="PTHR24559">
    <property type="entry name" value="TRANSPOSON TY3-I GAG-POL POLYPROTEIN"/>
    <property type="match status" value="1"/>
</dbReference>
<evidence type="ECO:0000256" key="6">
    <source>
        <dbReference type="ARBA" id="ARBA00022722"/>
    </source>
</evidence>
<feature type="domain" description="Reverse transcriptase" evidence="10">
    <location>
        <begin position="338"/>
        <end position="517"/>
    </location>
</feature>
<dbReference type="GO" id="GO:0008233">
    <property type="term" value="F:peptidase activity"/>
    <property type="evidence" value="ECO:0007669"/>
    <property type="project" value="UniProtKB-KW"/>
</dbReference>
<dbReference type="InterPro" id="IPR043128">
    <property type="entry name" value="Rev_trsase/Diguanyl_cyclase"/>
</dbReference>
<evidence type="ECO:0000256" key="3">
    <source>
        <dbReference type="ARBA" id="ARBA00022670"/>
    </source>
</evidence>
<evidence type="ECO:0000259" key="10">
    <source>
        <dbReference type="PROSITE" id="PS50878"/>
    </source>
</evidence>
<dbReference type="InterPro" id="IPR043502">
    <property type="entry name" value="DNA/RNA_pol_sf"/>
</dbReference>
<keyword evidence="12" id="KW-1185">Reference proteome</keyword>
<keyword evidence="7" id="KW-0255">Endonuclease</keyword>
<dbReference type="Ensembl" id="ENSOSIT00000005698.1">
    <property type="protein sequence ID" value="ENSOSIP00000005316.1"/>
    <property type="gene ID" value="ENSOSIG00000003664.1"/>
</dbReference>
<evidence type="ECO:0000313" key="12">
    <source>
        <dbReference type="Proteomes" id="UP000694383"/>
    </source>
</evidence>
<dbReference type="Gene3D" id="2.40.70.10">
    <property type="entry name" value="Acid Proteases"/>
    <property type="match status" value="1"/>
</dbReference>
<accession>A0A8C7WZ80</accession>
<evidence type="ECO:0000256" key="5">
    <source>
        <dbReference type="ARBA" id="ARBA00022695"/>
    </source>
</evidence>
<evidence type="ECO:0000256" key="9">
    <source>
        <dbReference type="ARBA" id="ARBA00022918"/>
    </source>
</evidence>
<dbReference type="CDD" id="cd00303">
    <property type="entry name" value="retropepsin_like"/>
    <property type="match status" value="1"/>
</dbReference>
<sequence length="521" mass="58644">MGGVKLRGLLDTGSQTTLMQQSVFAQHFLGCEVERPPSLIKLKAVNGLSIPCKGYIITDFVIEGHCIAQRGVFIVEDDFLTNPLIIGMNVVQACWDEVFHNDGPVSFSCQNPRSQSAWRTAFAMCQRVAVTGKNDFFGHVRLAHRKVTIPARSEMMVWGRARMGPRGRDYCGLVETLEEPGALAVARTVATVRRGRIPLRIRNLNSFAVPVGRYQKLGRIYCIQDEDIYSSQDVCLVPGDEGVVEVGLVGACDPTEDGTFEVMKLADRPDLTEDEQGRLKMLLQKWTKVFSTEETDFGRTSTVRHCIPTGDSAPIRERFRPLPPLLYKDMRALLTNMLQSGVIVESSSPWAAPIVMVKKKDGSWRFCVDYRKLNAVTHKDAFPLPRIEETLTSMTQAAWFSTLDLASGYWQVEMDPHDREKTAFTMPVGLSEFQRMPFGLCNAPATFQRLMQQCLSGQITDSVLVYLDDIIVYSADFNMHLSHLEEVFERLQKNGLKLRPDKCKLFHQQVKFLGHVVNQKG</sequence>
<evidence type="ECO:0000256" key="1">
    <source>
        <dbReference type="ARBA" id="ARBA00010879"/>
    </source>
</evidence>
<dbReference type="InterPro" id="IPR021109">
    <property type="entry name" value="Peptidase_aspartic_dom_sf"/>
</dbReference>
<organism evidence="11 12">
    <name type="scientific">Oryzias sinensis</name>
    <name type="common">Chinese medaka</name>
    <dbReference type="NCBI Taxonomy" id="183150"/>
    <lineage>
        <taxon>Eukaryota</taxon>
        <taxon>Metazoa</taxon>
        <taxon>Chordata</taxon>
        <taxon>Craniata</taxon>
        <taxon>Vertebrata</taxon>
        <taxon>Euteleostomi</taxon>
        <taxon>Actinopterygii</taxon>
        <taxon>Neopterygii</taxon>
        <taxon>Teleostei</taxon>
        <taxon>Neoteleostei</taxon>
        <taxon>Acanthomorphata</taxon>
        <taxon>Ovalentaria</taxon>
        <taxon>Atherinomorphae</taxon>
        <taxon>Beloniformes</taxon>
        <taxon>Adrianichthyidae</taxon>
        <taxon>Oryziinae</taxon>
        <taxon>Oryzias</taxon>
    </lineage>
</organism>
<keyword evidence="3" id="KW-0645">Protease</keyword>
<dbReference type="SUPFAM" id="SSF50630">
    <property type="entry name" value="Acid proteases"/>
    <property type="match status" value="1"/>
</dbReference>
<dbReference type="EC" id="3.1.26.4" evidence="2"/>
<dbReference type="GO" id="GO:0004523">
    <property type="term" value="F:RNA-DNA hybrid ribonuclease activity"/>
    <property type="evidence" value="ECO:0007669"/>
    <property type="project" value="UniProtKB-EC"/>
</dbReference>
<dbReference type="SUPFAM" id="SSF56672">
    <property type="entry name" value="DNA/RNA polymerases"/>
    <property type="match status" value="1"/>
</dbReference>
<reference evidence="11" key="2">
    <citation type="submission" date="2025-09" db="UniProtKB">
        <authorList>
            <consortium name="Ensembl"/>
        </authorList>
    </citation>
    <scope>IDENTIFICATION</scope>
</reference>
<dbReference type="CDD" id="cd01647">
    <property type="entry name" value="RT_LTR"/>
    <property type="match status" value="1"/>
</dbReference>
<evidence type="ECO:0000313" key="11">
    <source>
        <dbReference type="Ensembl" id="ENSOSIP00000005316.1"/>
    </source>
</evidence>
<dbReference type="InterPro" id="IPR053134">
    <property type="entry name" value="RNA-dir_DNA_polymerase"/>
</dbReference>
<evidence type="ECO:0000256" key="4">
    <source>
        <dbReference type="ARBA" id="ARBA00022679"/>
    </source>
</evidence>
<dbReference type="GO" id="GO:0003964">
    <property type="term" value="F:RNA-directed DNA polymerase activity"/>
    <property type="evidence" value="ECO:0007669"/>
    <property type="project" value="UniProtKB-KW"/>
</dbReference>
<keyword evidence="5" id="KW-0548">Nucleotidyltransferase</keyword>
<dbReference type="Gene3D" id="3.30.70.270">
    <property type="match status" value="1"/>
</dbReference>